<dbReference type="Proteomes" id="UP000817658">
    <property type="component" value="Chromosome 1"/>
</dbReference>
<feature type="compositionally biased region" description="Basic and acidic residues" evidence="1">
    <location>
        <begin position="108"/>
        <end position="117"/>
    </location>
</feature>
<name>Q656Z0_ORYSJ</name>
<evidence type="ECO:0000256" key="1">
    <source>
        <dbReference type="SAM" id="MobiDB-lite"/>
    </source>
</evidence>
<proteinExistence type="predicted"/>
<feature type="region of interest" description="Disordered" evidence="1">
    <location>
        <begin position="103"/>
        <end position="124"/>
    </location>
</feature>
<feature type="compositionally biased region" description="Gly residues" evidence="1">
    <location>
        <begin position="72"/>
        <end position="81"/>
    </location>
</feature>
<feature type="region of interest" description="Disordered" evidence="1">
    <location>
        <begin position="8"/>
        <end position="31"/>
    </location>
</feature>
<protein>
    <submittedName>
        <fullName evidence="2">Epstein-Barr virus EBNA-1-like protein</fullName>
    </submittedName>
</protein>
<reference evidence="2" key="1">
    <citation type="journal article" date="2002" name="Nature">
        <title>The genome sequence and structure of rice chromosome 1.</title>
        <authorList>
            <person name="Sasaki T."/>
            <person name="Matsumoto T."/>
            <person name="Yamamoto K."/>
            <person name="Sakata K."/>
            <person name="Baba T."/>
            <person name="Katayose Y."/>
            <person name="Wu J."/>
            <person name="Niimura Y."/>
            <person name="Cheng Z."/>
            <person name="Nagamura Y."/>
            <person name="Antonio B.A."/>
            <person name="Kanamori H."/>
            <person name="Hosokawa S."/>
            <person name="Masukawa M."/>
            <person name="Arikawa K."/>
            <person name="Chiden Y."/>
            <person name="Hayashi M."/>
            <person name="Okamoto M."/>
            <person name="Ando T."/>
            <person name="Aoki H."/>
            <person name="Arita K."/>
            <person name="Hamada M."/>
            <person name="Harada C."/>
            <person name="Hijishita S."/>
            <person name="Honda M."/>
            <person name="Ichikawa Y."/>
            <person name="Idonuma A."/>
            <person name="Iijima M."/>
            <person name="Ikeda M."/>
            <person name="Ikeno M."/>
            <person name="Itoh S."/>
            <person name="Itoh T."/>
            <person name="Itoh Y."/>
            <person name="Itoh Y."/>
            <person name="Iwabuchi A."/>
            <person name="Kamiya K."/>
            <person name="Karasawa W."/>
            <person name="Katagiri S."/>
            <person name="Kikuta A."/>
            <person name="Kobayashi N."/>
            <person name="Kono I."/>
            <person name="Machita K."/>
            <person name="Maehara T."/>
            <person name="Mizuno H."/>
            <person name="Mizubayashi T."/>
            <person name="Mukai Y."/>
            <person name="Nagasaki H."/>
            <person name="Nakashima M."/>
            <person name="Nakama Y."/>
            <person name="Nakamichi Y."/>
            <person name="Nakamura M."/>
            <person name="Namiki N."/>
            <person name="Negishi M."/>
            <person name="Ohta I."/>
            <person name="Ono N."/>
            <person name="Saji S."/>
            <person name="Sakai K."/>
            <person name="Shibata M."/>
            <person name="Shimokawa T."/>
            <person name="Shomura A."/>
            <person name="Song J."/>
            <person name="Takazaki Y."/>
            <person name="Terasawa K."/>
            <person name="Tsuji K."/>
            <person name="Waki K."/>
            <person name="Yamagata H."/>
            <person name="Yamane H."/>
            <person name="Yoshiki S."/>
            <person name="Yoshihara R."/>
            <person name="Yukawa K."/>
            <person name="Zhong H."/>
            <person name="Iwama H."/>
            <person name="Endo T."/>
            <person name="Ito H."/>
            <person name="Hahn J.H."/>
            <person name="Kim H.I."/>
            <person name="Eun M.Y."/>
            <person name="Yano M."/>
            <person name="Jiang J."/>
            <person name="Gojobori T."/>
        </authorList>
    </citation>
    <scope>NUCLEOTIDE SEQUENCE [LARGE SCALE GENOMIC DNA]</scope>
</reference>
<gene>
    <name evidence="2" type="primary">B1114B07.6</name>
</gene>
<dbReference type="EMBL" id="AP003334">
    <property type="protein sequence ID" value="BAD45128.1"/>
    <property type="molecule type" value="Genomic_DNA"/>
</dbReference>
<accession>Q656Z0</accession>
<evidence type="ECO:0000313" key="2">
    <source>
        <dbReference type="EMBL" id="BAD45128.1"/>
    </source>
</evidence>
<feature type="region of interest" description="Disordered" evidence="1">
    <location>
        <begin position="43"/>
        <end position="81"/>
    </location>
</feature>
<dbReference type="AlphaFoldDB" id="Q656Z0"/>
<organism evidence="2">
    <name type="scientific">Oryza sativa subsp. japonica</name>
    <name type="common">Rice</name>
    <dbReference type="NCBI Taxonomy" id="39947"/>
    <lineage>
        <taxon>Eukaryota</taxon>
        <taxon>Viridiplantae</taxon>
        <taxon>Streptophyta</taxon>
        <taxon>Embryophyta</taxon>
        <taxon>Tracheophyta</taxon>
        <taxon>Spermatophyta</taxon>
        <taxon>Magnoliopsida</taxon>
        <taxon>Liliopsida</taxon>
        <taxon>Poales</taxon>
        <taxon>Poaceae</taxon>
        <taxon>BOP clade</taxon>
        <taxon>Oryzoideae</taxon>
        <taxon>Oryzeae</taxon>
        <taxon>Oryzinae</taxon>
        <taxon>Oryza</taxon>
        <taxon>Oryza sativa</taxon>
    </lineage>
</organism>
<sequence length="147" mass="15315">MAWIHRRMLDGGDLRRRPPAAGKEGNGDETTRVQFLRTRASTRPRDCIPSTGLGGATPREAGDERRFAAASGNGGEAAPGGGKVLGGACELLGELRVLPYSLRGGGGAKRENGEMHYRAGGRSNESRRCGNVIVSASSRGRGGGGRV</sequence>